<name>A0A6J5KP63_9CAUD</name>
<dbReference type="EMBL" id="LR796154">
    <property type="protein sequence ID" value="CAB4121920.1"/>
    <property type="molecule type" value="Genomic_DNA"/>
</dbReference>
<evidence type="ECO:0000313" key="1">
    <source>
        <dbReference type="EMBL" id="CAB4121920.1"/>
    </source>
</evidence>
<reference evidence="1" key="1">
    <citation type="submission" date="2020-04" db="EMBL/GenBank/DDBJ databases">
        <authorList>
            <person name="Chiriac C."/>
            <person name="Salcher M."/>
            <person name="Ghai R."/>
            <person name="Kavagutti S V."/>
        </authorList>
    </citation>
    <scope>NUCLEOTIDE SEQUENCE</scope>
</reference>
<gene>
    <name evidence="1" type="ORF">UFOVP17_27</name>
</gene>
<proteinExistence type="predicted"/>
<protein>
    <submittedName>
        <fullName evidence="1">Uncharacterized protein</fullName>
    </submittedName>
</protein>
<sequence length="273" mass="25405">MTQAWNLSQLANKVNTSGQLDVSTGASGVLPVANGGTNNNVTPTAGGVIYGTGTAMATSAAGTSGYFLQSTGAGAPTWASLSAAGALNNVQYFTATATYTPTSGTSFVIVEVVGGGGGGSDVNISNAGSGGTTSFGALVSATGGTGGTTLTPSGGAGSSGDINLTGGTGGKVAVGSKVSGACAGGFAPVYGSSHGHVTSSTAGTIAITALNYGGGGGRSGTNGNFAAGGGGGYARKKILTGFSGVTVTIGAAGTAGSGGQVGAAGLCVVWEYK</sequence>
<organism evidence="1">
    <name type="scientific">uncultured Caudovirales phage</name>
    <dbReference type="NCBI Taxonomy" id="2100421"/>
    <lineage>
        <taxon>Viruses</taxon>
        <taxon>Duplodnaviria</taxon>
        <taxon>Heunggongvirae</taxon>
        <taxon>Uroviricota</taxon>
        <taxon>Caudoviricetes</taxon>
        <taxon>Peduoviridae</taxon>
        <taxon>Maltschvirus</taxon>
        <taxon>Maltschvirus maltsch</taxon>
    </lineage>
</organism>
<accession>A0A6J5KP63</accession>